<keyword evidence="2" id="KW-0472">Membrane</keyword>
<dbReference type="EMBL" id="FOAT01000014">
    <property type="protein sequence ID" value="SEL18992.1"/>
    <property type="molecule type" value="Genomic_DNA"/>
</dbReference>
<gene>
    <name evidence="3" type="ORF">SAMN05216469_11410</name>
</gene>
<feature type="transmembrane region" description="Helical" evidence="2">
    <location>
        <begin position="12"/>
        <end position="34"/>
    </location>
</feature>
<reference evidence="3 4" key="1">
    <citation type="submission" date="2016-10" db="EMBL/GenBank/DDBJ databases">
        <authorList>
            <person name="de Groot N.N."/>
        </authorList>
    </citation>
    <scope>NUCLEOTIDE SEQUENCE [LARGE SCALE GENOMIC DNA]</scope>
    <source>
        <strain evidence="3 4">KH2T6</strain>
    </source>
</reference>
<evidence type="ECO:0000313" key="3">
    <source>
        <dbReference type="EMBL" id="SEL18992.1"/>
    </source>
</evidence>
<sequence>MNDPKLSLTPVQLGLTLLNSAGLIFCAGGDVFLLMFDRGTVRHSAVIANLALAIITGLMCGVLMIKAADIDLFDKGELRDKQPAVSALRTFFCIVTLDITIVLIMMLAGTLFWRGAGRSISFTAPLVFLLAGIVYYFQTKDMGDTDVAEEDEAAPEAEKKAALMKAADDIIAEEHHSRTAEDILAQVKADISLDDEDIPKDAEFDRENENEYIQDD</sequence>
<accession>A0A1H7N5W3</accession>
<keyword evidence="2" id="KW-0812">Transmembrane</keyword>
<name>A0A1H7N5W3_RUMAL</name>
<dbReference type="AlphaFoldDB" id="A0A1H7N5W3"/>
<organism evidence="3 4">
    <name type="scientific">Ruminococcus albus</name>
    <dbReference type="NCBI Taxonomy" id="1264"/>
    <lineage>
        <taxon>Bacteria</taxon>
        <taxon>Bacillati</taxon>
        <taxon>Bacillota</taxon>
        <taxon>Clostridia</taxon>
        <taxon>Eubacteriales</taxon>
        <taxon>Oscillospiraceae</taxon>
        <taxon>Ruminococcus</taxon>
    </lineage>
</organism>
<keyword evidence="2" id="KW-1133">Transmembrane helix</keyword>
<evidence type="ECO:0000313" key="4">
    <source>
        <dbReference type="Proteomes" id="UP000186015"/>
    </source>
</evidence>
<feature type="compositionally biased region" description="Basic and acidic residues" evidence="1">
    <location>
        <begin position="199"/>
        <end position="209"/>
    </location>
</feature>
<feature type="transmembrane region" description="Helical" evidence="2">
    <location>
        <begin position="88"/>
        <end position="113"/>
    </location>
</feature>
<evidence type="ECO:0000256" key="1">
    <source>
        <dbReference type="SAM" id="MobiDB-lite"/>
    </source>
</evidence>
<dbReference type="Proteomes" id="UP000186015">
    <property type="component" value="Unassembled WGS sequence"/>
</dbReference>
<proteinExistence type="predicted"/>
<protein>
    <submittedName>
        <fullName evidence="3">Uncharacterized protein</fullName>
    </submittedName>
</protein>
<dbReference type="RefSeq" id="WP_074834709.1">
    <property type="nucleotide sequence ID" value="NZ_FOAT01000014.1"/>
</dbReference>
<dbReference type="OrthoDB" id="1820190at2"/>
<feature type="transmembrane region" description="Helical" evidence="2">
    <location>
        <begin position="46"/>
        <end position="68"/>
    </location>
</feature>
<feature type="region of interest" description="Disordered" evidence="1">
    <location>
        <begin position="194"/>
        <end position="216"/>
    </location>
</feature>
<feature type="transmembrane region" description="Helical" evidence="2">
    <location>
        <begin position="120"/>
        <end position="137"/>
    </location>
</feature>
<evidence type="ECO:0000256" key="2">
    <source>
        <dbReference type="SAM" id="Phobius"/>
    </source>
</evidence>